<evidence type="ECO:0000313" key="2">
    <source>
        <dbReference type="Proteomes" id="UP001264340"/>
    </source>
</evidence>
<reference evidence="1 2" key="1">
    <citation type="submission" date="2023-07" db="EMBL/GenBank/DDBJ databases">
        <title>Sorghum-associated microbial communities from plants grown in Nebraska, USA.</title>
        <authorList>
            <person name="Schachtman D."/>
        </authorList>
    </citation>
    <scope>NUCLEOTIDE SEQUENCE [LARGE SCALE GENOMIC DNA]</scope>
    <source>
        <strain evidence="1 2">DS1316</strain>
    </source>
</reference>
<keyword evidence="1" id="KW-0238">DNA-binding</keyword>
<dbReference type="GO" id="GO:0003677">
    <property type="term" value="F:DNA binding"/>
    <property type="evidence" value="ECO:0007669"/>
    <property type="project" value="UniProtKB-KW"/>
</dbReference>
<name>A0ABU1M108_9BURK</name>
<keyword evidence="2" id="KW-1185">Reference proteome</keyword>
<dbReference type="EMBL" id="JAVDRP010000023">
    <property type="protein sequence ID" value="MDR6412704.1"/>
    <property type="molecule type" value="Genomic_DNA"/>
</dbReference>
<dbReference type="Gene3D" id="3.40.190.290">
    <property type="match status" value="1"/>
</dbReference>
<sequence>MSHFQYAPDDCGHYLCYLSRKHLPSRIRVFIDYMAEQTRALDLQCLTTMTSVPAL</sequence>
<evidence type="ECO:0000313" key="1">
    <source>
        <dbReference type="EMBL" id="MDR6412704.1"/>
    </source>
</evidence>
<comment type="caution">
    <text evidence="1">The sequence shown here is derived from an EMBL/GenBank/DDBJ whole genome shotgun (WGS) entry which is preliminary data.</text>
</comment>
<dbReference type="Proteomes" id="UP001264340">
    <property type="component" value="Unassembled WGS sequence"/>
</dbReference>
<accession>A0ABU1M108</accession>
<organism evidence="1 2">
    <name type="scientific">Paraburkholderia terricola</name>
    <dbReference type="NCBI Taxonomy" id="169427"/>
    <lineage>
        <taxon>Bacteria</taxon>
        <taxon>Pseudomonadati</taxon>
        <taxon>Pseudomonadota</taxon>
        <taxon>Betaproteobacteria</taxon>
        <taxon>Burkholderiales</taxon>
        <taxon>Burkholderiaceae</taxon>
        <taxon>Paraburkholderia</taxon>
    </lineage>
</organism>
<proteinExistence type="predicted"/>
<protein>
    <submittedName>
        <fullName evidence="1">DNA-binding transcriptional LysR family regulator</fullName>
    </submittedName>
</protein>
<gene>
    <name evidence="1" type="ORF">J2804_006140</name>
</gene>